<dbReference type="Proteomes" id="UP000799770">
    <property type="component" value="Unassembled WGS sequence"/>
</dbReference>
<protein>
    <recommendedName>
        <fullName evidence="3">F-box domain-containing protein</fullName>
    </recommendedName>
</protein>
<evidence type="ECO:0000313" key="2">
    <source>
        <dbReference type="Proteomes" id="UP000799770"/>
    </source>
</evidence>
<gene>
    <name evidence="1" type="ORF">BDV96DRAFT_577312</name>
</gene>
<dbReference type="EMBL" id="ML977326">
    <property type="protein sequence ID" value="KAF2113933.1"/>
    <property type="molecule type" value="Genomic_DNA"/>
</dbReference>
<proteinExistence type="predicted"/>
<accession>A0A6A5Z4K0</accession>
<dbReference type="AlphaFoldDB" id="A0A6A5Z4K0"/>
<sequence length="307" mass="34953">MLPPMADIGTRSPTLLSLPNELLLHISKDVLPDSCSLFSLSLTSRRMSEIGQEALVSDCLVSVRRLPKLVDLIFRKSNLARGMRSLRLCRTGSSRPEDSVGPIHGVFRAIMFRRIARVSGWESSALDWLQSSPMRLTTELIAFLLMLAPELREVKIDPTAFDLLPFFAKKYLAPHPKRRGARGQLYRGSFNVVDTGYVIGDFPLTKHSILPKLERVRIPCGSVLTMAVWPRWRGHYYTFLLRIRSLEVTDCSEPPDFFRELSSLLLDKQTCPTLKSIDLFFDMTLRECLNRTAKRSVNPSSKMWRLA</sequence>
<name>A0A6A5Z4K0_9PLEO</name>
<organism evidence="1 2">
    <name type="scientific">Lophiotrema nucula</name>
    <dbReference type="NCBI Taxonomy" id="690887"/>
    <lineage>
        <taxon>Eukaryota</taxon>
        <taxon>Fungi</taxon>
        <taxon>Dikarya</taxon>
        <taxon>Ascomycota</taxon>
        <taxon>Pezizomycotina</taxon>
        <taxon>Dothideomycetes</taxon>
        <taxon>Pleosporomycetidae</taxon>
        <taxon>Pleosporales</taxon>
        <taxon>Lophiotremataceae</taxon>
        <taxon>Lophiotrema</taxon>
    </lineage>
</organism>
<keyword evidence="2" id="KW-1185">Reference proteome</keyword>
<reference evidence="1" key="1">
    <citation type="journal article" date="2020" name="Stud. Mycol.">
        <title>101 Dothideomycetes genomes: a test case for predicting lifestyles and emergence of pathogens.</title>
        <authorList>
            <person name="Haridas S."/>
            <person name="Albert R."/>
            <person name="Binder M."/>
            <person name="Bloem J."/>
            <person name="Labutti K."/>
            <person name="Salamov A."/>
            <person name="Andreopoulos B."/>
            <person name="Baker S."/>
            <person name="Barry K."/>
            <person name="Bills G."/>
            <person name="Bluhm B."/>
            <person name="Cannon C."/>
            <person name="Castanera R."/>
            <person name="Culley D."/>
            <person name="Daum C."/>
            <person name="Ezra D."/>
            <person name="Gonzalez J."/>
            <person name="Henrissat B."/>
            <person name="Kuo A."/>
            <person name="Liang C."/>
            <person name="Lipzen A."/>
            <person name="Lutzoni F."/>
            <person name="Magnuson J."/>
            <person name="Mondo S."/>
            <person name="Nolan M."/>
            <person name="Ohm R."/>
            <person name="Pangilinan J."/>
            <person name="Park H.-J."/>
            <person name="Ramirez L."/>
            <person name="Alfaro M."/>
            <person name="Sun H."/>
            <person name="Tritt A."/>
            <person name="Yoshinaga Y."/>
            <person name="Zwiers L.-H."/>
            <person name="Turgeon B."/>
            <person name="Goodwin S."/>
            <person name="Spatafora J."/>
            <person name="Crous P."/>
            <person name="Grigoriev I."/>
        </authorList>
    </citation>
    <scope>NUCLEOTIDE SEQUENCE</scope>
    <source>
        <strain evidence="1">CBS 627.86</strain>
    </source>
</reference>
<evidence type="ECO:0000313" key="1">
    <source>
        <dbReference type="EMBL" id="KAF2113933.1"/>
    </source>
</evidence>
<evidence type="ECO:0008006" key="3">
    <source>
        <dbReference type="Google" id="ProtNLM"/>
    </source>
</evidence>